<evidence type="ECO:0000256" key="2">
    <source>
        <dbReference type="ARBA" id="ARBA00010838"/>
    </source>
</evidence>
<dbReference type="EMBL" id="FUZT01000003">
    <property type="protein sequence ID" value="SKC56937.1"/>
    <property type="molecule type" value="Genomic_DNA"/>
</dbReference>
<feature type="binding site" evidence="10">
    <location>
        <position position="165"/>
    </location>
    <ligand>
        <name>substrate</name>
    </ligand>
</feature>
<evidence type="ECO:0000256" key="9">
    <source>
        <dbReference type="PIRSR" id="PIRSR617736-1"/>
    </source>
</evidence>
<dbReference type="PRINTS" id="PR00131">
    <property type="entry name" value="GLHYDRLASE1"/>
</dbReference>
<evidence type="ECO:0000256" key="5">
    <source>
        <dbReference type="ARBA" id="ARBA00023001"/>
    </source>
</evidence>
<dbReference type="OrthoDB" id="2339329at2"/>
<proteinExistence type="inferred from homology"/>
<dbReference type="Pfam" id="PF00232">
    <property type="entry name" value="Glyco_hydro_1"/>
    <property type="match status" value="1"/>
</dbReference>
<dbReference type="Gene3D" id="3.20.20.80">
    <property type="entry name" value="Glycosidases"/>
    <property type="match status" value="1"/>
</dbReference>
<keyword evidence="8" id="KW-0624">Polysaccharide degradation</keyword>
<evidence type="ECO:0000256" key="4">
    <source>
        <dbReference type="ARBA" id="ARBA00022801"/>
    </source>
</evidence>
<organism evidence="13 14">
    <name type="scientific">Maledivibacter halophilus</name>
    <dbReference type="NCBI Taxonomy" id="36842"/>
    <lineage>
        <taxon>Bacteria</taxon>
        <taxon>Bacillati</taxon>
        <taxon>Bacillota</taxon>
        <taxon>Clostridia</taxon>
        <taxon>Peptostreptococcales</taxon>
        <taxon>Caminicellaceae</taxon>
        <taxon>Maledivibacter</taxon>
    </lineage>
</organism>
<evidence type="ECO:0000313" key="13">
    <source>
        <dbReference type="EMBL" id="SKC56937.1"/>
    </source>
</evidence>
<dbReference type="PROSITE" id="PS00653">
    <property type="entry name" value="GLYCOSYL_HYDROL_F1_2"/>
    <property type="match status" value="1"/>
</dbReference>
<dbReference type="InterPro" id="IPR001360">
    <property type="entry name" value="Glyco_hydro_1"/>
</dbReference>
<keyword evidence="14" id="KW-1185">Reference proteome</keyword>
<reference evidence="13 14" key="1">
    <citation type="submission" date="2017-02" db="EMBL/GenBank/DDBJ databases">
        <authorList>
            <person name="Peterson S.W."/>
        </authorList>
    </citation>
    <scope>NUCLEOTIDE SEQUENCE [LARGE SCALE GENOMIC DNA]</scope>
    <source>
        <strain evidence="13 14">M1</strain>
    </source>
</reference>
<evidence type="ECO:0000256" key="8">
    <source>
        <dbReference type="ARBA" id="ARBA00023326"/>
    </source>
</evidence>
<evidence type="ECO:0000256" key="1">
    <source>
        <dbReference type="ARBA" id="ARBA00000448"/>
    </source>
</evidence>
<evidence type="ECO:0000313" key="14">
    <source>
        <dbReference type="Proteomes" id="UP000190285"/>
    </source>
</evidence>
<feature type="binding site" evidence="10">
    <location>
        <position position="421"/>
    </location>
    <ligand>
        <name>substrate</name>
    </ligand>
</feature>
<dbReference type="InterPro" id="IPR018120">
    <property type="entry name" value="Glyco_hydro_1_AS"/>
</dbReference>
<feature type="binding site" evidence="10">
    <location>
        <position position="121"/>
    </location>
    <ligand>
        <name>substrate</name>
    </ligand>
</feature>
<keyword evidence="6" id="KW-0119">Carbohydrate metabolism</keyword>
<dbReference type="InterPro" id="IPR017736">
    <property type="entry name" value="Glyco_hydro_1_beta-glucosidase"/>
</dbReference>
<dbReference type="STRING" id="36842.SAMN02194393_01504"/>
<dbReference type="PANTHER" id="PTHR10353">
    <property type="entry name" value="GLYCOSYL HYDROLASE"/>
    <property type="match status" value="1"/>
</dbReference>
<gene>
    <name evidence="13" type="ORF">SAMN02194393_01504</name>
</gene>
<dbReference type="EC" id="3.2.1.21" evidence="3 12"/>
<protein>
    <recommendedName>
        <fullName evidence="3 12">Beta-glucosidase</fullName>
        <ecNumber evidence="3 12">3.2.1.21</ecNumber>
    </recommendedName>
</protein>
<evidence type="ECO:0000256" key="12">
    <source>
        <dbReference type="RuleBase" id="RU361175"/>
    </source>
</evidence>
<name>A0A1T5JZL6_9FIRM</name>
<dbReference type="InterPro" id="IPR017853">
    <property type="entry name" value="GH"/>
</dbReference>
<dbReference type="NCBIfam" id="TIGR03356">
    <property type="entry name" value="BGL"/>
    <property type="match status" value="1"/>
</dbReference>
<feature type="active site" description="Proton donor" evidence="9">
    <location>
        <position position="166"/>
    </location>
</feature>
<evidence type="ECO:0000256" key="3">
    <source>
        <dbReference type="ARBA" id="ARBA00012744"/>
    </source>
</evidence>
<dbReference type="SUPFAM" id="SSF51445">
    <property type="entry name" value="(Trans)glycosidases"/>
    <property type="match status" value="1"/>
</dbReference>
<feature type="binding site" evidence="10">
    <location>
        <position position="297"/>
    </location>
    <ligand>
        <name>substrate</name>
    </ligand>
</feature>
<evidence type="ECO:0000256" key="11">
    <source>
        <dbReference type="PROSITE-ProRule" id="PRU10055"/>
    </source>
</evidence>
<keyword evidence="7 12" id="KW-0326">Glycosidase</keyword>
<dbReference type="Proteomes" id="UP000190285">
    <property type="component" value="Unassembled WGS sequence"/>
</dbReference>
<keyword evidence="4 12" id="KW-0378">Hydrolase</keyword>
<dbReference type="GO" id="GO:0008422">
    <property type="term" value="F:beta-glucosidase activity"/>
    <property type="evidence" value="ECO:0007669"/>
    <property type="project" value="UniProtKB-EC"/>
</dbReference>
<feature type="active site" description="Nucleophile" evidence="9 11">
    <location>
        <position position="375"/>
    </location>
</feature>
<evidence type="ECO:0000256" key="10">
    <source>
        <dbReference type="PIRSR" id="PIRSR617736-2"/>
    </source>
</evidence>
<comment type="similarity">
    <text evidence="2 12">Belongs to the glycosyl hydrolase 1 family.</text>
</comment>
<dbReference type="GO" id="GO:0030245">
    <property type="term" value="P:cellulose catabolic process"/>
    <property type="evidence" value="ECO:0007669"/>
    <property type="project" value="UniProtKB-KW"/>
</dbReference>
<dbReference type="RefSeq" id="WP_079490559.1">
    <property type="nucleotide sequence ID" value="NZ_FUZT01000003.1"/>
</dbReference>
<dbReference type="PROSITE" id="PS00572">
    <property type="entry name" value="GLYCOSYL_HYDROL_F1_1"/>
    <property type="match status" value="1"/>
</dbReference>
<accession>A0A1T5JZL6</accession>
<dbReference type="FunFam" id="3.20.20.80:FF:000004">
    <property type="entry name" value="Beta-glucosidase 6-phospho-beta-glucosidase"/>
    <property type="match status" value="1"/>
</dbReference>
<comment type="catalytic activity">
    <reaction evidence="1 12">
        <text>Hydrolysis of terminal, non-reducing beta-D-glucosyl residues with release of beta-D-glucose.</text>
        <dbReference type="EC" id="3.2.1.21"/>
    </reaction>
</comment>
<sequence length="472" mass="54764">MSKIEFPQNFLWGSATASYQAEGAYKEDGKGLSIWDVYTHIEGNSKNNSNGDVASDHYHKYKEDIKHMKECGQNSYRFSISWPRILPEGRGKINPKGIEFYKNMINECLKNDIKPFVTIYHWDLPQSLQDIGGWENKETAYAFRDFSKILYEELGDKVELWVTFNEPRFFIYSGYLIGNYPPSYNDPQKTIQASYNVMLANAFAIEEFRKSNAKGKIGLVHSFSPVYAISDSKEDRIALRNADNYFNNWVLDTAVKGKFPQDLIDKLNRNYDLSFMNKEDLEIIKNNTVDFIGLNYYARALVKAYTIGETVLKVNNSGKAKQGSSKIVVKDWFEMVADPKSKFTDWDTEIYPRGLYDGIMMVKERYDNIPIYITENGIGMVEEMVSGEIDDSPRIEFLKLHLIEIYNALSSGADVRGYYVWSTFDLYSWVNGYEKRYGLMYVDYENNNKRIPKKSYHWYKDVINSNGSILED</sequence>
<evidence type="ECO:0000256" key="6">
    <source>
        <dbReference type="ARBA" id="ARBA00023277"/>
    </source>
</evidence>
<evidence type="ECO:0000256" key="7">
    <source>
        <dbReference type="ARBA" id="ARBA00023295"/>
    </source>
</evidence>
<dbReference type="AlphaFoldDB" id="A0A1T5JZL6"/>
<dbReference type="PANTHER" id="PTHR10353:SF36">
    <property type="entry name" value="LP05116P"/>
    <property type="match status" value="1"/>
</dbReference>
<feature type="binding site" evidence="10">
    <location>
        <position position="20"/>
    </location>
    <ligand>
        <name>substrate</name>
    </ligand>
</feature>
<dbReference type="GO" id="GO:0005829">
    <property type="term" value="C:cytosol"/>
    <property type="evidence" value="ECO:0007669"/>
    <property type="project" value="TreeGrafter"/>
</dbReference>
<dbReference type="InterPro" id="IPR033132">
    <property type="entry name" value="GH_1_N_CS"/>
</dbReference>
<keyword evidence="5" id="KW-0136">Cellulose degradation</keyword>